<keyword evidence="5" id="KW-1185">Reference proteome</keyword>
<dbReference type="SUPFAM" id="SSF53474">
    <property type="entry name" value="alpha/beta-Hydrolases"/>
    <property type="match status" value="1"/>
</dbReference>
<reference evidence="5" key="1">
    <citation type="journal article" date="2014" name="Genome Announc.">
        <title>Genome sequence and annotation of Acremonium chrysogenum, producer of the beta-lactam antibiotic cephalosporin C.</title>
        <authorList>
            <person name="Terfehr D."/>
            <person name="Dahlmann T.A."/>
            <person name="Specht T."/>
            <person name="Zadra I."/>
            <person name="Kuernsteiner H."/>
            <person name="Kueck U."/>
        </authorList>
    </citation>
    <scope>NUCLEOTIDE SEQUENCE [LARGE SCALE GENOMIC DNA]</scope>
    <source>
        <strain evidence="5">ATCC 11550 / CBS 779.69 / DSM 880 / IAM 14645 / JCM 23072 / IMI 49137</strain>
    </source>
</reference>
<proteinExistence type="inferred from homology"/>
<comment type="similarity">
    <text evidence="2">Belongs to the AB hydrolase superfamily. Epoxide hydrolase family.</text>
</comment>
<evidence type="ECO:0000256" key="2">
    <source>
        <dbReference type="ARBA" id="ARBA00038334"/>
    </source>
</evidence>
<evidence type="ECO:0000256" key="1">
    <source>
        <dbReference type="ARBA" id="ARBA00022801"/>
    </source>
</evidence>
<evidence type="ECO:0000259" key="3">
    <source>
        <dbReference type="Pfam" id="PF00561"/>
    </source>
</evidence>
<dbReference type="EMBL" id="JPKY01000001">
    <property type="protein sequence ID" value="KFH49032.1"/>
    <property type="molecule type" value="Genomic_DNA"/>
</dbReference>
<comment type="caution">
    <text evidence="4">The sequence shown here is derived from an EMBL/GenBank/DDBJ whole genome shotgun (WGS) entry which is preliminary data.</text>
</comment>
<evidence type="ECO:0000313" key="4">
    <source>
        <dbReference type="EMBL" id="KFH49032.1"/>
    </source>
</evidence>
<accession>A0A086TI50</accession>
<protein>
    <submittedName>
        <fullName evidence="4">Bifunctional epoxide hydrolase-like protein</fullName>
    </submittedName>
</protein>
<dbReference type="InterPro" id="IPR000639">
    <property type="entry name" value="Epox_hydrolase-like"/>
</dbReference>
<gene>
    <name evidence="4" type="ORF">ACRE_002610</name>
</gene>
<dbReference type="GO" id="GO:0016787">
    <property type="term" value="F:hydrolase activity"/>
    <property type="evidence" value="ECO:0007669"/>
    <property type="project" value="UniProtKB-KW"/>
</dbReference>
<evidence type="ECO:0000313" key="5">
    <source>
        <dbReference type="Proteomes" id="UP000029964"/>
    </source>
</evidence>
<name>A0A086TI50_HAPC1</name>
<dbReference type="Pfam" id="PF00561">
    <property type="entry name" value="Abhydrolase_1"/>
    <property type="match status" value="1"/>
</dbReference>
<organism evidence="4 5">
    <name type="scientific">Hapsidospora chrysogenum (strain ATCC 11550 / CBS 779.69 / DSM 880 / IAM 14645 / JCM 23072 / IMI 49137)</name>
    <name type="common">Acremonium chrysogenum</name>
    <dbReference type="NCBI Taxonomy" id="857340"/>
    <lineage>
        <taxon>Eukaryota</taxon>
        <taxon>Fungi</taxon>
        <taxon>Dikarya</taxon>
        <taxon>Ascomycota</taxon>
        <taxon>Pezizomycotina</taxon>
        <taxon>Sordariomycetes</taxon>
        <taxon>Hypocreomycetidae</taxon>
        <taxon>Hypocreales</taxon>
        <taxon>Bionectriaceae</taxon>
        <taxon>Hapsidospora</taxon>
    </lineage>
</organism>
<dbReference type="PANTHER" id="PTHR43329">
    <property type="entry name" value="EPOXIDE HYDROLASE"/>
    <property type="match status" value="1"/>
</dbReference>
<dbReference type="PRINTS" id="PR00111">
    <property type="entry name" value="ABHYDROLASE"/>
</dbReference>
<dbReference type="Proteomes" id="UP000029964">
    <property type="component" value="Unassembled WGS sequence"/>
</dbReference>
<dbReference type="InterPro" id="IPR000073">
    <property type="entry name" value="AB_hydrolase_1"/>
</dbReference>
<dbReference type="InterPro" id="IPR029058">
    <property type="entry name" value="AB_hydrolase_fold"/>
</dbReference>
<dbReference type="Gene3D" id="3.40.50.1820">
    <property type="entry name" value="alpha/beta hydrolase"/>
    <property type="match status" value="1"/>
</dbReference>
<feature type="domain" description="AB hydrolase-1" evidence="3">
    <location>
        <begin position="41"/>
        <end position="319"/>
    </location>
</feature>
<keyword evidence="1 4" id="KW-0378">Hydrolase</keyword>
<dbReference type="STRING" id="857340.A0A086TI50"/>
<dbReference type="OrthoDB" id="408373at2759"/>
<sequence length="344" mass="37830">MSTDKLVPNDPRVKYESTQVNGKTYSYVLGEPTTGGESKGLVFLVHGFPDLSFGWRYQVPYLTSRGYRVVVPDQLGYGGTDAPAAAEEYTLKKLSDDVAALARKLVGDDGQIILGGHDWGGALVWRVALWHPDLLRGVFSVCTPFSASNPQFFALEDIIAAGKLTNFTYQLHFKGPEVEEKIQGEDKVKQFLNCMFGGHGANGERGFDTAKGVLFDNLDKLSKTRLLSEEELNHYVERYMAHPAPQLRGPLNWYRTQRLNWEDEKELAGRPGGVKIETPALFIAASGDEALPPSMSAGMDKYFGKLSRDEVNASHWALTQAPGEVNKSIGAWLDELDGGAKASL</sequence>
<dbReference type="AlphaFoldDB" id="A0A086TI50"/>
<dbReference type="HOGENOM" id="CLU_020336_7_5_1"/>
<dbReference type="PRINTS" id="PR00412">
    <property type="entry name" value="EPOXHYDRLASE"/>
</dbReference>